<sequence length="171" mass="17287">MANIINATSTGNGGLVSTGDDSGILNIQTNETNAITIDASQNTTFAGNVNTATSKKYQINSTTVSPLAWVAFAGASGTVSSSYNVSSVSRTATGDYTITFSNATSDANYSVIGSCSASSGYASGTYLETNSVRSTATVTANTTALCKVSTLTALSSTAVDAVYVYVAIFGN</sequence>
<organism evidence="1">
    <name type="scientific">uncultured Caudovirales phage</name>
    <dbReference type="NCBI Taxonomy" id="2100421"/>
    <lineage>
        <taxon>Viruses</taxon>
        <taxon>Duplodnaviria</taxon>
        <taxon>Heunggongvirae</taxon>
        <taxon>Uroviricota</taxon>
        <taxon>Caudoviricetes</taxon>
        <taxon>Peduoviridae</taxon>
        <taxon>Maltschvirus</taxon>
        <taxon>Maltschvirus maltsch</taxon>
    </lineage>
</organism>
<dbReference type="EMBL" id="LR797493">
    <property type="protein sequence ID" value="CAB4220860.1"/>
    <property type="molecule type" value="Genomic_DNA"/>
</dbReference>
<reference evidence="1" key="1">
    <citation type="submission" date="2020-05" db="EMBL/GenBank/DDBJ databases">
        <authorList>
            <person name="Chiriac C."/>
            <person name="Salcher M."/>
            <person name="Ghai R."/>
            <person name="Kavagutti S V."/>
        </authorList>
    </citation>
    <scope>NUCLEOTIDE SEQUENCE</scope>
</reference>
<name>A0A6J5T005_9CAUD</name>
<proteinExistence type="predicted"/>
<protein>
    <submittedName>
        <fullName evidence="1">Uncharacterized protein</fullName>
    </submittedName>
</protein>
<evidence type="ECO:0000313" key="1">
    <source>
        <dbReference type="EMBL" id="CAB4220860.1"/>
    </source>
</evidence>
<accession>A0A6J5T005</accession>
<gene>
    <name evidence="1" type="ORF">UFOVP1626_48</name>
</gene>